<dbReference type="AlphaFoldDB" id="A0A6G5QHH8"/>
<accession>A0A6G5QHH8</accession>
<proteinExistence type="predicted"/>
<protein>
    <submittedName>
        <fullName evidence="1">Uncharacterized protein</fullName>
    </submittedName>
</protein>
<organism evidence="1 2">
    <name type="scientific">Campylobacter mucosalis CCUG 21559</name>
    <dbReference type="NCBI Taxonomy" id="1032067"/>
    <lineage>
        <taxon>Bacteria</taxon>
        <taxon>Pseudomonadati</taxon>
        <taxon>Campylobacterota</taxon>
        <taxon>Epsilonproteobacteria</taxon>
        <taxon>Campylobacterales</taxon>
        <taxon>Campylobacteraceae</taxon>
        <taxon>Campylobacter</taxon>
    </lineage>
</organism>
<dbReference type="Proteomes" id="UP000503264">
    <property type="component" value="Chromosome"/>
</dbReference>
<name>A0A6G5QHH8_9BACT</name>
<keyword evidence="2" id="KW-1185">Reference proteome</keyword>
<reference evidence="1 2" key="1">
    <citation type="submission" date="2016-07" db="EMBL/GenBank/DDBJ databases">
        <title>Comparative genomics of the Campylobacter concisus group.</title>
        <authorList>
            <person name="Miller W.G."/>
            <person name="Yee E."/>
            <person name="Chapman M.H."/>
            <person name="Huynh S."/>
            <person name="Bono J.L."/>
            <person name="On S.L.W."/>
            <person name="StLeger J."/>
            <person name="Foster G."/>
            <person name="Parker C.T."/>
        </authorList>
    </citation>
    <scope>NUCLEOTIDE SEQUENCE [LARGE SCALE GENOMIC DNA]</scope>
    <source>
        <strain evidence="1 2">CCUG 21559</strain>
    </source>
</reference>
<evidence type="ECO:0000313" key="1">
    <source>
        <dbReference type="EMBL" id="QCD45074.1"/>
    </source>
</evidence>
<dbReference type="RefSeq" id="WP_169752312.1">
    <property type="nucleotide sequence ID" value="NZ_CP012542.1"/>
</dbReference>
<gene>
    <name evidence="1" type="ORF">CMUC_1309</name>
</gene>
<sequence length="105" mass="12177">MKISFECDCIILQNSLLMFCKEFVSHHKDCDFIVSDKKLNTQKPLFLIGSHICVPFTKQNLINALEEFYSVALNRQNSSKSMDFEARLDLILANFKKELMGLIRD</sequence>
<evidence type="ECO:0000313" key="2">
    <source>
        <dbReference type="Proteomes" id="UP000503264"/>
    </source>
</evidence>
<dbReference type="EMBL" id="CP012542">
    <property type="protein sequence ID" value="QCD45074.1"/>
    <property type="molecule type" value="Genomic_DNA"/>
</dbReference>